<dbReference type="InterPro" id="IPR050111">
    <property type="entry name" value="C-type_lectin/snaclec_domain"/>
</dbReference>
<dbReference type="SMART" id="SM00034">
    <property type="entry name" value="CLECT"/>
    <property type="match status" value="2"/>
</dbReference>
<dbReference type="EMBL" id="VIIS01000977">
    <property type="protein sequence ID" value="KAF0303086.1"/>
    <property type="molecule type" value="Genomic_DNA"/>
</dbReference>
<organism evidence="2 3">
    <name type="scientific">Amphibalanus amphitrite</name>
    <name type="common">Striped barnacle</name>
    <name type="synonym">Balanus amphitrite</name>
    <dbReference type="NCBI Taxonomy" id="1232801"/>
    <lineage>
        <taxon>Eukaryota</taxon>
        <taxon>Metazoa</taxon>
        <taxon>Ecdysozoa</taxon>
        <taxon>Arthropoda</taxon>
        <taxon>Crustacea</taxon>
        <taxon>Multicrustacea</taxon>
        <taxon>Cirripedia</taxon>
        <taxon>Thoracica</taxon>
        <taxon>Thoracicalcarea</taxon>
        <taxon>Balanomorpha</taxon>
        <taxon>Balanoidea</taxon>
        <taxon>Balanidae</taxon>
        <taxon>Amphibalaninae</taxon>
        <taxon>Amphibalanus</taxon>
    </lineage>
</organism>
<dbReference type="AlphaFoldDB" id="A0A6A4W6V1"/>
<dbReference type="PROSITE" id="PS50041">
    <property type="entry name" value="C_TYPE_LECTIN_2"/>
    <property type="match status" value="2"/>
</dbReference>
<feature type="domain" description="C-type lectin" evidence="1">
    <location>
        <begin position="51"/>
        <end position="133"/>
    </location>
</feature>
<dbReference type="InterPro" id="IPR001304">
    <property type="entry name" value="C-type_lectin-like"/>
</dbReference>
<dbReference type="InterPro" id="IPR016187">
    <property type="entry name" value="CTDL_fold"/>
</dbReference>
<dbReference type="Gene3D" id="3.10.100.10">
    <property type="entry name" value="Mannose-Binding Protein A, subunit A"/>
    <property type="match status" value="2"/>
</dbReference>
<dbReference type="Proteomes" id="UP000440578">
    <property type="component" value="Unassembled WGS sequence"/>
</dbReference>
<comment type="caution">
    <text evidence="2">The sequence shown here is derived from an EMBL/GenBank/DDBJ whole genome shotgun (WGS) entry which is preliminary data.</text>
</comment>
<dbReference type="OrthoDB" id="6364198at2759"/>
<dbReference type="CDD" id="cd00037">
    <property type="entry name" value="CLECT"/>
    <property type="match status" value="2"/>
</dbReference>
<evidence type="ECO:0000259" key="1">
    <source>
        <dbReference type="PROSITE" id="PS50041"/>
    </source>
</evidence>
<feature type="domain" description="C-type lectin" evidence="1">
    <location>
        <begin position="250"/>
        <end position="367"/>
    </location>
</feature>
<dbReference type="InterPro" id="IPR016186">
    <property type="entry name" value="C-type_lectin-like/link_sf"/>
</dbReference>
<dbReference type="SUPFAM" id="SSF56436">
    <property type="entry name" value="C-type lectin-like"/>
    <property type="match status" value="2"/>
</dbReference>
<protein>
    <submittedName>
        <fullName evidence="2">Neurocan core protein</fullName>
    </submittedName>
</protein>
<evidence type="ECO:0000313" key="3">
    <source>
        <dbReference type="Proteomes" id="UP000440578"/>
    </source>
</evidence>
<accession>A0A6A4W6V1</accession>
<proteinExistence type="predicted"/>
<keyword evidence="3" id="KW-1185">Reference proteome</keyword>
<dbReference type="PANTHER" id="PTHR22803">
    <property type="entry name" value="MANNOSE, PHOSPHOLIPASE, LECTIN RECEPTOR RELATED"/>
    <property type="match status" value="1"/>
</dbReference>
<name>A0A6A4W6V1_AMPAM</name>
<evidence type="ECO:0000313" key="2">
    <source>
        <dbReference type="EMBL" id="KAF0303086.1"/>
    </source>
</evidence>
<reference evidence="2 3" key="1">
    <citation type="submission" date="2019-07" db="EMBL/GenBank/DDBJ databases">
        <title>Draft genome assembly of a fouling barnacle, Amphibalanus amphitrite (Darwin, 1854): The first reference genome for Thecostraca.</title>
        <authorList>
            <person name="Kim W."/>
        </authorList>
    </citation>
    <scope>NUCLEOTIDE SEQUENCE [LARGE SCALE GENOMIC DNA]</scope>
    <source>
        <strain evidence="2">SNU_AA5</strain>
        <tissue evidence="2">Soma without cirri and trophi</tissue>
    </source>
</reference>
<sequence length="376" mass="40680">MTVLASVPASSRTECGVRCARRQGCAAASFDPSSASLPCRLLACQTSWVGFDGQCYWLATAGKNFLEARIICTGEQQSVLASIHSGAENDFVKSLAESKGVDRLYLGLSRANSNPFQWEDASPVDYLNWGAGEGSDSTVFFLQFFPFAATVTMSRPSVRLLPQPPLVLLLLVTAVAVPPALSSPVPASRFWMLAWSDHKMTVLASVPASSRTECGVRCARRQGCAAVNFDPSVTPLPCRLLACEEGWEPFDSNCYYYGASATDWLTAEVIHCNIERASRLTSIHSAEENAFIKTLADANGAARLHIGLQRSDTGFVWVDQSPFSYTNWNEGEGNDLPVLPITVSMAASVGGMWADNPMTDVFPFVCKRARVLPATP</sequence>
<gene>
    <name evidence="2" type="primary">Ncan</name>
    <name evidence="2" type="ORF">FJT64_024932</name>
</gene>
<dbReference type="Pfam" id="PF00059">
    <property type="entry name" value="Lectin_C"/>
    <property type="match status" value="2"/>
</dbReference>